<comment type="caution">
    <text evidence="2">The sequence shown here is derived from an EMBL/GenBank/DDBJ whole genome shotgun (WGS) entry which is preliminary data.</text>
</comment>
<dbReference type="EMBL" id="JAYRBN010000056">
    <property type="protein sequence ID" value="KAL2743277.1"/>
    <property type="molecule type" value="Genomic_DNA"/>
</dbReference>
<name>A0ABD2CDZ7_VESMC</name>
<accession>A0ABD2CDZ7</accession>
<evidence type="ECO:0000256" key="1">
    <source>
        <dbReference type="SAM" id="MobiDB-lite"/>
    </source>
</evidence>
<organism evidence="2 3">
    <name type="scientific">Vespula maculifrons</name>
    <name type="common">Eastern yellow jacket</name>
    <name type="synonym">Wasp</name>
    <dbReference type="NCBI Taxonomy" id="7453"/>
    <lineage>
        <taxon>Eukaryota</taxon>
        <taxon>Metazoa</taxon>
        <taxon>Ecdysozoa</taxon>
        <taxon>Arthropoda</taxon>
        <taxon>Hexapoda</taxon>
        <taxon>Insecta</taxon>
        <taxon>Pterygota</taxon>
        <taxon>Neoptera</taxon>
        <taxon>Endopterygota</taxon>
        <taxon>Hymenoptera</taxon>
        <taxon>Apocrita</taxon>
        <taxon>Aculeata</taxon>
        <taxon>Vespoidea</taxon>
        <taxon>Vespidae</taxon>
        <taxon>Vespinae</taxon>
        <taxon>Vespula</taxon>
    </lineage>
</organism>
<reference evidence="2 3" key="1">
    <citation type="journal article" date="2024" name="Ann. Entomol. Soc. Am.">
        <title>Genomic analyses of the southern and eastern yellowjacket wasps (Hymenoptera: Vespidae) reveal evolutionary signatures of social life.</title>
        <authorList>
            <person name="Catto M.A."/>
            <person name="Caine P.B."/>
            <person name="Orr S.E."/>
            <person name="Hunt B.G."/>
            <person name="Goodisman M.A.D."/>
        </authorList>
    </citation>
    <scope>NUCLEOTIDE SEQUENCE [LARGE SCALE GENOMIC DNA]</scope>
    <source>
        <strain evidence="2">232</strain>
        <tissue evidence="2">Head and thorax</tissue>
    </source>
</reference>
<protein>
    <submittedName>
        <fullName evidence="2">Uncharacterized protein</fullName>
    </submittedName>
</protein>
<proteinExistence type="predicted"/>
<keyword evidence="3" id="KW-1185">Reference proteome</keyword>
<dbReference type="Proteomes" id="UP001607303">
    <property type="component" value="Unassembled WGS sequence"/>
</dbReference>
<feature type="compositionally biased region" description="Basic and acidic residues" evidence="1">
    <location>
        <begin position="9"/>
        <end position="23"/>
    </location>
</feature>
<sequence length="153" mass="17545">MISARASQRRIDPREAASVDRHPVSEVVDPSLEDRPLFSQESKAVTMGICAQYIQIFKSICHNKSWRIYLVDLPRAWCPLRRVVPWYSCGKGLPREQQVITPTIEYGIRLSARIANFLSAFLHYVLTHLFVKKSFYKRSEIVLVVSVAPWIGA</sequence>
<gene>
    <name evidence="2" type="ORF">V1477_008766</name>
</gene>
<feature type="non-terminal residue" evidence="2">
    <location>
        <position position="153"/>
    </location>
</feature>
<evidence type="ECO:0000313" key="3">
    <source>
        <dbReference type="Proteomes" id="UP001607303"/>
    </source>
</evidence>
<evidence type="ECO:0000313" key="2">
    <source>
        <dbReference type="EMBL" id="KAL2743277.1"/>
    </source>
</evidence>
<dbReference type="AlphaFoldDB" id="A0ABD2CDZ7"/>
<feature type="region of interest" description="Disordered" evidence="1">
    <location>
        <begin position="1"/>
        <end position="23"/>
    </location>
</feature>